<dbReference type="InterPro" id="IPR036869">
    <property type="entry name" value="J_dom_sf"/>
</dbReference>
<feature type="compositionally biased region" description="Basic and acidic residues" evidence="1">
    <location>
        <begin position="223"/>
        <end position="239"/>
    </location>
</feature>
<dbReference type="InterPro" id="IPR001623">
    <property type="entry name" value="DnaJ_domain"/>
</dbReference>
<dbReference type="InterPro" id="IPR024593">
    <property type="entry name" value="DUF3444"/>
</dbReference>
<dbReference type="Pfam" id="PF11926">
    <property type="entry name" value="DUF3444"/>
    <property type="match status" value="1"/>
</dbReference>
<feature type="region of interest" description="Disordered" evidence="1">
    <location>
        <begin position="213"/>
        <end position="260"/>
    </location>
</feature>
<dbReference type="OrthoDB" id="10250354at2759"/>
<evidence type="ECO:0000259" key="2">
    <source>
        <dbReference type="PROSITE" id="PS50076"/>
    </source>
</evidence>
<dbReference type="Pfam" id="PF00226">
    <property type="entry name" value="DnaJ"/>
    <property type="match status" value="1"/>
</dbReference>
<proteinExistence type="predicted"/>
<feature type="compositionally biased region" description="Polar residues" evidence="1">
    <location>
        <begin position="247"/>
        <end position="260"/>
    </location>
</feature>
<name>A0A484KHG5_9ASTE</name>
<dbReference type="AlphaFoldDB" id="A0A484KHG5"/>
<reference evidence="3 4" key="1">
    <citation type="submission" date="2018-04" db="EMBL/GenBank/DDBJ databases">
        <authorList>
            <person name="Vogel A."/>
        </authorList>
    </citation>
    <scope>NUCLEOTIDE SEQUENCE [LARGE SCALE GENOMIC DNA]</scope>
</reference>
<evidence type="ECO:0000256" key="1">
    <source>
        <dbReference type="SAM" id="MobiDB-lite"/>
    </source>
</evidence>
<feature type="domain" description="J" evidence="2">
    <location>
        <begin position="67"/>
        <end position="131"/>
    </location>
</feature>
<evidence type="ECO:0000313" key="3">
    <source>
        <dbReference type="EMBL" id="VFQ65213.1"/>
    </source>
</evidence>
<keyword evidence="4" id="KW-1185">Reference proteome</keyword>
<dbReference type="PRINTS" id="PR00625">
    <property type="entry name" value="JDOMAIN"/>
</dbReference>
<dbReference type="CDD" id="cd06257">
    <property type="entry name" value="DnaJ"/>
    <property type="match status" value="1"/>
</dbReference>
<dbReference type="EMBL" id="OOIL02000450">
    <property type="protein sequence ID" value="VFQ65213.1"/>
    <property type="molecule type" value="Genomic_DNA"/>
</dbReference>
<dbReference type="Proteomes" id="UP000595140">
    <property type="component" value="Unassembled WGS sequence"/>
</dbReference>
<gene>
    <name evidence="3" type="ORF">CCAM_LOCUS6989</name>
</gene>
<protein>
    <recommendedName>
        <fullName evidence="2">J domain-containing protein</fullName>
    </recommendedName>
</protein>
<dbReference type="SUPFAM" id="SSF46565">
    <property type="entry name" value="Chaperone J-domain"/>
    <property type="match status" value="1"/>
</dbReference>
<evidence type="ECO:0000313" key="4">
    <source>
        <dbReference type="Proteomes" id="UP000595140"/>
    </source>
</evidence>
<organism evidence="3 4">
    <name type="scientific">Cuscuta campestris</name>
    <dbReference type="NCBI Taxonomy" id="132261"/>
    <lineage>
        <taxon>Eukaryota</taxon>
        <taxon>Viridiplantae</taxon>
        <taxon>Streptophyta</taxon>
        <taxon>Embryophyta</taxon>
        <taxon>Tracheophyta</taxon>
        <taxon>Spermatophyta</taxon>
        <taxon>Magnoliopsida</taxon>
        <taxon>eudicotyledons</taxon>
        <taxon>Gunneridae</taxon>
        <taxon>Pentapetalae</taxon>
        <taxon>asterids</taxon>
        <taxon>lamiids</taxon>
        <taxon>Solanales</taxon>
        <taxon>Convolvulaceae</taxon>
        <taxon>Cuscuteae</taxon>
        <taxon>Cuscuta</taxon>
        <taxon>Cuscuta subgen. Grammica</taxon>
        <taxon>Cuscuta sect. Cleistogrammica</taxon>
    </lineage>
</organism>
<dbReference type="PANTHER" id="PTHR45089:SF24">
    <property type="entry name" value="DNAJ HEAT SHOCK N-TERMINAL DOMAIN-CONTAINING PROTEIN"/>
    <property type="match status" value="1"/>
</dbReference>
<dbReference type="PANTHER" id="PTHR45089">
    <property type="entry name" value="DNAJ HEAT SHOCK AMINO-TERMINAL DOMAIN PROTEIN-RELATED"/>
    <property type="match status" value="1"/>
</dbReference>
<dbReference type="Gene3D" id="1.10.287.110">
    <property type="entry name" value="DnaJ domain"/>
    <property type="match status" value="1"/>
</dbReference>
<dbReference type="PROSITE" id="PS50076">
    <property type="entry name" value="DNAJ_2"/>
    <property type="match status" value="1"/>
</dbReference>
<sequence length="496" mass="56783">MECNKEEAIRAKEIAEKKMEGKDFTGALKIASKAHKLYPELDNIEQMILVCDVHCASENKICGNDSDWYSILKVDPKANGETVKRQYRKFALLLHPDKNKFPGATDAFKMIGEAQKVLLDYEKRSLFDKKRFAVKKPRGHYSSVFPQQPTFWTMCSYCLFKYQYLIEMKGKVLSCQQCKNQFIAHEINTPGQKQNGTNVPQCNAKINPQTIPVNLTTKGIPGEGKRKVSAEMKKEESPKRSKRRVSCSENLNSPKTNETGKISEGMSIEYLCPDLNDFDKQRREECFTAGQVWAFYDVLDAMPRFYGVINKIFLPGFKLQITWLEPDPDDEDETKWVIEGLPVSCGKFRLGSSETIKHLPMLSHMVCCQKDENREESYNIYPKKGETWAIFKNWNMNWHSHIKSKTEFEYEFVEVLSHYTDCSSGGVDVALLVKVNGYKCLFTRDEGRGRVRVPVKELFRFSHRIPCFKMKGTEGKGVPKGSLELDPASLPVCGMV</sequence>
<accession>A0A484KHG5</accession>
<dbReference type="SMART" id="SM00271">
    <property type="entry name" value="DnaJ"/>
    <property type="match status" value="1"/>
</dbReference>